<sequence length="104" mass="11629">PLDQIITGGESGPNARPSHPDWFRSLRDQCAVSGTAYFFKQWGEWAPAGGWYEDHPVSLPLRGLGPNGWTDDNEVLVSTEYLARVGKRRAGHLLDGREHREFPA</sequence>
<evidence type="ECO:0000256" key="1">
    <source>
        <dbReference type="SAM" id="MobiDB-lite"/>
    </source>
</evidence>
<evidence type="ECO:0000313" key="3">
    <source>
        <dbReference type="Proteomes" id="UP000198418"/>
    </source>
</evidence>
<name>A0A212RXV0_RHOAC</name>
<feature type="region of interest" description="Disordered" evidence="1">
    <location>
        <begin position="1"/>
        <end position="20"/>
    </location>
</feature>
<keyword evidence="3" id="KW-1185">Reference proteome</keyword>
<feature type="non-terminal residue" evidence="2">
    <location>
        <position position="1"/>
    </location>
</feature>
<dbReference type="Pfam" id="PF07505">
    <property type="entry name" value="DUF5131"/>
    <property type="match status" value="1"/>
</dbReference>
<proteinExistence type="predicted"/>
<dbReference type="AlphaFoldDB" id="A0A212RXV0"/>
<dbReference type="Proteomes" id="UP000198418">
    <property type="component" value="Unassembled WGS sequence"/>
</dbReference>
<dbReference type="RefSeq" id="WP_141098462.1">
    <property type="nucleotide sequence ID" value="NZ_FYDG01000008.1"/>
</dbReference>
<dbReference type="EMBL" id="FYDG01000008">
    <property type="protein sequence ID" value="SNB77551.1"/>
    <property type="molecule type" value="Genomic_DNA"/>
</dbReference>
<accession>A0A212RXV0</accession>
<evidence type="ECO:0000313" key="2">
    <source>
        <dbReference type="EMBL" id="SNB77551.1"/>
    </source>
</evidence>
<protein>
    <submittedName>
        <fullName evidence="2">Phage protein Gp37/Gp68</fullName>
    </submittedName>
</protein>
<organism evidence="2 3">
    <name type="scientific">Rhodoblastus acidophilus</name>
    <name type="common">Rhodopseudomonas acidophila</name>
    <dbReference type="NCBI Taxonomy" id="1074"/>
    <lineage>
        <taxon>Bacteria</taxon>
        <taxon>Pseudomonadati</taxon>
        <taxon>Pseudomonadota</taxon>
        <taxon>Alphaproteobacteria</taxon>
        <taxon>Hyphomicrobiales</taxon>
        <taxon>Rhodoblastaceae</taxon>
        <taxon>Rhodoblastus</taxon>
    </lineage>
</organism>
<reference evidence="3" key="1">
    <citation type="submission" date="2017-06" db="EMBL/GenBank/DDBJ databases">
        <authorList>
            <person name="Varghese N."/>
            <person name="Submissions S."/>
        </authorList>
    </citation>
    <scope>NUCLEOTIDE SEQUENCE [LARGE SCALE GENOMIC DNA]</scope>
    <source>
        <strain evidence="3">DSM 137</strain>
    </source>
</reference>
<dbReference type="InterPro" id="IPR011101">
    <property type="entry name" value="DUF5131"/>
</dbReference>
<gene>
    <name evidence="2" type="ORF">SAMN06265338_108156</name>
</gene>